<dbReference type="OrthoDB" id="4508088at2759"/>
<accession>A0A1F5LHF6</accession>
<dbReference type="GeneID" id="34576932"/>
<dbReference type="AlphaFoldDB" id="A0A1F5LHF6"/>
<name>A0A1F5LHF6_PENAI</name>
<evidence type="ECO:0000313" key="2">
    <source>
        <dbReference type="EMBL" id="OGE52450.1"/>
    </source>
</evidence>
<feature type="transmembrane region" description="Helical" evidence="1">
    <location>
        <begin position="6"/>
        <end position="29"/>
    </location>
</feature>
<protein>
    <submittedName>
        <fullName evidence="2">Uncharacterized protein</fullName>
    </submittedName>
</protein>
<keyword evidence="1" id="KW-1133">Transmembrane helix</keyword>
<keyword evidence="3" id="KW-1185">Reference proteome</keyword>
<comment type="caution">
    <text evidence="2">The sequence shown here is derived from an EMBL/GenBank/DDBJ whole genome shotgun (WGS) entry which is preliminary data.</text>
</comment>
<dbReference type="EMBL" id="LXJU01000010">
    <property type="protein sequence ID" value="OGE52450.1"/>
    <property type="molecule type" value="Genomic_DNA"/>
</dbReference>
<reference evidence="2 3" key="1">
    <citation type="journal article" date="2016" name="Sci. Rep.">
        <title>Penicillium arizonense, a new, genome sequenced fungal species, reveals a high chemical diversity in secreted metabolites.</title>
        <authorList>
            <person name="Grijseels S."/>
            <person name="Nielsen J.C."/>
            <person name="Randelovic M."/>
            <person name="Nielsen J."/>
            <person name="Nielsen K.F."/>
            <person name="Workman M."/>
            <person name="Frisvad J.C."/>
        </authorList>
    </citation>
    <scope>NUCLEOTIDE SEQUENCE [LARGE SCALE GENOMIC DNA]</scope>
    <source>
        <strain evidence="2 3">CBS 141311</strain>
    </source>
</reference>
<organism evidence="2 3">
    <name type="scientific">Penicillium arizonense</name>
    <dbReference type="NCBI Taxonomy" id="1835702"/>
    <lineage>
        <taxon>Eukaryota</taxon>
        <taxon>Fungi</taxon>
        <taxon>Dikarya</taxon>
        <taxon>Ascomycota</taxon>
        <taxon>Pezizomycotina</taxon>
        <taxon>Eurotiomycetes</taxon>
        <taxon>Eurotiomycetidae</taxon>
        <taxon>Eurotiales</taxon>
        <taxon>Aspergillaceae</taxon>
        <taxon>Penicillium</taxon>
    </lineage>
</organism>
<gene>
    <name evidence="2" type="ORF">PENARI_c010G03669</name>
</gene>
<dbReference type="RefSeq" id="XP_022487892.1">
    <property type="nucleotide sequence ID" value="XM_022632198.1"/>
</dbReference>
<keyword evidence="1" id="KW-0472">Membrane</keyword>
<evidence type="ECO:0000313" key="3">
    <source>
        <dbReference type="Proteomes" id="UP000177622"/>
    </source>
</evidence>
<evidence type="ECO:0000256" key="1">
    <source>
        <dbReference type="SAM" id="Phobius"/>
    </source>
</evidence>
<dbReference type="STRING" id="1835702.A0A1F5LHF6"/>
<keyword evidence="1" id="KW-0812">Transmembrane</keyword>
<proteinExistence type="predicted"/>
<dbReference type="Proteomes" id="UP000177622">
    <property type="component" value="Unassembled WGS sequence"/>
</dbReference>
<feature type="transmembrane region" description="Helical" evidence="1">
    <location>
        <begin position="36"/>
        <end position="52"/>
    </location>
</feature>
<sequence length="97" mass="10437">MPGWLGFGAVIPFIGPVDVVVVVVFCAGIEEQEREIILIAFLCYLFFVPMVGEIRSGISFLETVGQTIALIDEAGNVALDIYDVANDEDNALPAICC</sequence>